<evidence type="ECO:0000313" key="1">
    <source>
        <dbReference type="EMBL" id="MBB4906424.1"/>
    </source>
</evidence>
<gene>
    <name evidence="1" type="ORF">FHR82_002644</name>
</gene>
<comment type="caution">
    <text evidence="1">The sequence shown here is derived from an EMBL/GenBank/DDBJ whole genome shotgun (WGS) entry which is preliminary data.</text>
</comment>
<sequence>MDNFISARYGEVLAGADAAHAKASMRSDLVEEDMHTSNALGADWDDEVYYRNMSDKHYSYNEYNADIERARGIADAEYASVDRFAETQARCANGYLT</sequence>
<accession>A0A7W7Q4A2</accession>
<evidence type="ECO:0000313" key="2">
    <source>
        <dbReference type="Proteomes" id="UP000520767"/>
    </source>
</evidence>
<dbReference type="RefSeq" id="WP_184810639.1">
    <property type="nucleotide sequence ID" value="NZ_JACHJQ010000003.1"/>
</dbReference>
<dbReference type="Proteomes" id="UP000520767">
    <property type="component" value="Unassembled WGS sequence"/>
</dbReference>
<keyword evidence="2" id="KW-1185">Reference proteome</keyword>
<protein>
    <submittedName>
        <fullName evidence="1">Uncharacterized protein</fullName>
    </submittedName>
</protein>
<reference evidence="1 2" key="1">
    <citation type="submission" date="2020-08" db="EMBL/GenBank/DDBJ databases">
        <title>Genomic Encyclopedia of Type Strains, Phase III (KMG-III): the genomes of soil and plant-associated and newly described type strains.</title>
        <authorList>
            <person name="Whitman W."/>
        </authorList>
    </citation>
    <scope>NUCLEOTIDE SEQUENCE [LARGE SCALE GENOMIC DNA]</scope>
    <source>
        <strain evidence="1 2">CECT 8960</strain>
    </source>
</reference>
<dbReference type="AlphaFoldDB" id="A0A7W7Q4A2"/>
<dbReference type="EMBL" id="JACHJQ010000003">
    <property type="protein sequence ID" value="MBB4906424.1"/>
    <property type="molecule type" value="Genomic_DNA"/>
</dbReference>
<name>A0A7W7Q4A2_9PSEU</name>
<organism evidence="1 2">
    <name type="scientific">Actinophytocola algeriensis</name>
    <dbReference type="NCBI Taxonomy" id="1768010"/>
    <lineage>
        <taxon>Bacteria</taxon>
        <taxon>Bacillati</taxon>
        <taxon>Actinomycetota</taxon>
        <taxon>Actinomycetes</taxon>
        <taxon>Pseudonocardiales</taxon>
        <taxon>Pseudonocardiaceae</taxon>
    </lineage>
</organism>
<proteinExistence type="predicted"/>